<gene>
    <name evidence="2" type="ORF">CPELLU_LOCUS20760</name>
</gene>
<organism evidence="2 3">
    <name type="scientific">Cetraspora pellucida</name>
    <dbReference type="NCBI Taxonomy" id="1433469"/>
    <lineage>
        <taxon>Eukaryota</taxon>
        <taxon>Fungi</taxon>
        <taxon>Fungi incertae sedis</taxon>
        <taxon>Mucoromycota</taxon>
        <taxon>Glomeromycotina</taxon>
        <taxon>Glomeromycetes</taxon>
        <taxon>Diversisporales</taxon>
        <taxon>Gigasporaceae</taxon>
        <taxon>Cetraspora</taxon>
    </lineage>
</organism>
<proteinExistence type="predicted"/>
<dbReference type="InterPro" id="IPR011990">
    <property type="entry name" value="TPR-like_helical_dom_sf"/>
</dbReference>
<protein>
    <submittedName>
        <fullName evidence="2">12066_t:CDS:1</fullName>
    </submittedName>
</protein>
<feature type="non-terminal residue" evidence="2">
    <location>
        <position position="51"/>
    </location>
</feature>
<dbReference type="Gene3D" id="1.25.40.10">
    <property type="entry name" value="Tetratricopeptide repeat domain"/>
    <property type="match status" value="1"/>
</dbReference>
<comment type="caution">
    <text evidence="2">The sequence shown here is derived from an EMBL/GenBank/DDBJ whole genome shotgun (WGS) entry which is preliminary data.</text>
</comment>
<dbReference type="PROSITE" id="PS50005">
    <property type="entry name" value="TPR"/>
    <property type="match status" value="1"/>
</dbReference>
<dbReference type="Pfam" id="PF00515">
    <property type="entry name" value="TPR_1"/>
    <property type="match status" value="1"/>
</dbReference>
<dbReference type="InterPro" id="IPR019734">
    <property type="entry name" value="TPR_rpt"/>
</dbReference>
<keyword evidence="3" id="KW-1185">Reference proteome</keyword>
<keyword evidence="1" id="KW-0802">TPR repeat</keyword>
<reference evidence="2" key="1">
    <citation type="submission" date="2021-06" db="EMBL/GenBank/DDBJ databases">
        <authorList>
            <person name="Kallberg Y."/>
            <person name="Tangrot J."/>
            <person name="Rosling A."/>
        </authorList>
    </citation>
    <scope>NUCLEOTIDE SEQUENCE</scope>
    <source>
        <strain evidence="2">FL966</strain>
    </source>
</reference>
<dbReference type="SMART" id="SM00028">
    <property type="entry name" value="TPR"/>
    <property type="match status" value="1"/>
</dbReference>
<evidence type="ECO:0000313" key="2">
    <source>
        <dbReference type="EMBL" id="CAG8831662.1"/>
    </source>
</evidence>
<dbReference type="AlphaFoldDB" id="A0A9N9PM58"/>
<feature type="non-terminal residue" evidence="2">
    <location>
        <position position="1"/>
    </location>
</feature>
<evidence type="ECO:0000256" key="1">
    <source>
        <dbReference type="PROSITE-ProRule" id="PRU00339"/>
    </source>
</evidence>
<dbReference type="EMBL" id="CAJVQA010066694">
    <property type="protein sequence ID" value="CAG8831662.1"/>
    <property type="molecule type" value="Genomic_DNA"/>
</dbReference>
<name>A0A9N9PM58_9GLOM</name>
<feature type="repeat" description="TPR" evidence="1">
    <location>
        <begin position="12"/>
        <end position="45"/>
    </location>
</feature>
<accession>A0A9N9PM58</accession>
<dbReference type="SUPFAM" id="SSF48452">
    <property type="entry name" value="TPR-like"/>
    <property type="match status" value="1"/>
</dbReference>
<evidence type="ECO:0000313" key="3">
    <source>
        <dbReference type="Proteomes" id="UP000789759"/>
    </source>
</evidence>
<dbReference type="OrthoDB" id="1914839at2759"/>
<dbReference type="Proteomes" id="UP000789759">
    <property type="component" value="Unassembled WGS sequence"/>
</dbReference>
<sequence>LNKSLKVQPYNPTALTFRGFIYLNQSKYDESLEDLNKSLKVQPYNPTALTF</sequence>